<dbReference type="SUPFAM" id="SSF53448">
    <property type="entry name" value="Nucleotide-diphospho-sugar transferases"/>
    <property type="match status" value="1"/>
</dbReference>
<organism evidence="1 2">
    <name type="scientific">Candidatus Methylomirabilis limnetica</name>
    <dbReference type="NCBI Taxonomy" id="2033718"/>
    <lineage>
        <taxon>Bacteria</taxon>
        <taxon>Candidatus Methylomirabilota</taxon>
        <taxon>Candidatus Methylomirabilia</taxon>
        <taxon>Candidatus Methylomirabilales</taxon>
        <taxon>Candidatus Methylomirabilaceae</taxon>
        <taxon>Candidatus Methylomirabilis</taxon>
    </lineage>
</organism>
<dbReference type="AlphaFoldDB" id="A0A2T4TZZ3"/>
<gene>
    <name evidence="1" type="ORF">CLG94_03190</name>
</gene>
<evidence type="ECO:0000313" key="1">
    <source>
        <dbReference type="EMBL" id="PTL36694.1"/>
    </source>
</evidence>
<reference evidence="2" key="2">
    <citation type="journal article" date="2018" name="Environ. Microbiol.">
        <title>Bloom of a denitrifying methanotroph, 'Candidatus Methylomirabilis limnetica', in a deep stratified lake.</title>
        <authorList>
            <person name="Graf J.S."/>
            <person name="Mayr M.J."/>
            <person name="Marchant H.K."/>
            <person name="Tienken D."/>
            <person name="Hach P.F."/>
            <person name="Brand A."/>
            <person name="Schubert C.J."/>
            <person name="Kuypers M.M."/>
            <person name="Milucka J."/>
        </authorList>
    </citation>
    <scope>NUCLEOTIDE SEQUENCE [LARGE SCALE GENOMIC DNA]</scope>
    <source>
        <strain evidence="2">Zug</strain>
    </source>
</reference>
<dbReference type="InterPro" id="IPR029044">
    <property type="entry name" value="Nucleotide-diphossugar_trans"/>
</dbReference>
<comment type="caution">
    <text evidence="1">The sequence shown here is derived from an EMBL/GenBank/DDBJ whole genome shotgun (WGS) entry which is preliminary data.</text>
</comment>
<dbReference type="EMBL" id="NVQC01000013">
    <property type="protein sequence ID" value="PTL36694.1"/>
    <property type="molecule type" value="Genomic_DNA"/>
</dbReference>
<dbReference type="Gene3D" id="3.90.550.10">
    <property type="entry name" value="Spore Coat Polysaccharide Biosynthesis Protein SpsA, Chain A"/>
    <property type="match status" value="1"/>
</dbReference>
<reference evidence="1 2" key="1">
    <citation type="submission" date="2017-09" db="EMBL/GenBank/DDBJ databases">
        <title>Bloom of a denitrifying methanotroph, Candidatus Methylomirabilis limnetica, in a deep stratified lake.</title>
        <authorList>
            <person name="Graf J.S."/>
            <person name="Marchant H.K."/>
            <person name="Tienken D."/>
            <person name="Hach P.F."/>
            <person name="Brand A."/>
            <person name="Schubert C.J."/>
            <person name="Kuypers M.M."/>
            <person name="Milucka J."/>
        </authorList>
    </citation>
    <scope>NUCLEOTIDE SEQUENCE [LARGE SCALE GENOMIC DNA]</scope>
    <source>
        <strain evidence="1 2">Zug</strain>
    </source>
</reference>
<accession>A0A2T4TZZ3</accession>
<keyword evidence="2" id="KW-1185">Reference proteome</keyword>
<name>A0A2T4TZZ3_9BACT</name>
<dbReference type="Proteomes" id="UP000241436">
    <property type="component" value="Unassembled WGS sequence"/>
</dbReference>
<protein>
    <submittedName>
        <fullName evidence="1">Uncharacterized protein</fullName>
    </submittedName>
</protein>
<sequence>MIKYPRGLDPQNLVALASRDTEAELVLVTEHHCAADPNLVQQVIEYFDRNPGIAGAGLSVRNVGAARLAPMERRWFTEHAPGNSLDSQWNLLKTYGYVVRSSALRAAGGIPHEFGLFNNTLLGARLHQMGLRVATIPDAVVTHHNSEDYADHQRRIHTHICDECRYRLLSDATFCDAYFGHAPEWSDRAGYHGALDCSAVLALARASAVDLAHGYVRDSGLAELATGLAWALFGSRSRLTVAKWVNAWTELRTYVLAQFPEAGWRAYIRSWETRIRATRIEMALAHRDGPSDPVMLTHLRGIEEILEHQRLGFHALESWNGEAFRWGAPLARLRVSLPPGAGEIVLDTRELRGPVDRYLRGVSWGTRAVPRRDIRAIRGELHCRLRGPSGPRWLTVVTRPLPPALNGPRDSRRLGIPLFALRSR</sequence>
<evidence type="ECO:0000313" key="2">
    <source>
        <dbReference type="Proteomes" id="UP000241436"/>
    </source>
</evidence>
<proteinExistence type="predicted"/>